<evidence type="ECO:0000313" key="2">
    <source>
        <dbReference type="EMBL" id="GAH50537.1"/>
    </source>
</evidence>
<reference evidence="2" key="1">
    <citation type="journal article" date="2014" name="Front. Microbiol.">
        <title>High frequency of phylogenetically diverse reductive dehalogenase-homologous genes in deep subseafloor sedimentary metagenomes.</title>
        <authorList>
            <person name="Kawai M."/>
            <person name="Futagami T."/>
            <person name="Toyoda A."/>
            <person name="Takaki Y."/>
            <person name="Nishi S."/>
            <person name="Hori S."/>
            <person name="Arai W."/>
            <person name="Tsubouchi T."/>
            <person name="Morono Y."/>
            <person name="Uchiyama I."/>
            <person name="Ito T."/>
            <person name="Fujiyama A."/>
            <person name="Inagaki F."/>
            <person name="Takami H."/>
        </authorList>
    </citation>
    <scope>NUCLEOTIDE SEQUENCE</scope>
    <source>
        <strain evidence="2">Expedition CK06-06</strain>
    </source>
</reference>
<keyword evidence="1" id="KW-0812">Transmembrane</keyword>
<proteinExistence type="predicted"/>
<sequence>MELNDIIGRLPTNKEKILRNKFKILLLVSIIVIGVLTVNTILQVSTINEYEQQRNDYYLLYEEVQGFYESTDLELEFMQNINYAVNYGTKSYLYWVKIPFETYFYFRIYNSHDVDRTSYTSMVDSLEDFCDSTSIITIAQTIRDSCV</sequence>
<gene>
    <name evidence="2" type="ORF">S03H2_35757</name>
</gene>
<protein>
    <submittedName>
        <fullName evidence="2">Uncharacterized protein</fullName>
    </submittedName>
</protein>
<accession>X1FZX3</accession>
<keyword evidence="1" id="KW-1133">Transmembrane helix</keyword>
<feature type="transmembrane region" description="Helical" evidence="1">
    <location>
        <begin position="24"/>
        <end position="42"/>
    </location>
</feature>
<keyword evidence="1" id="KW-0472">Membrane</keyword>
<dbReference type="AlphaFoldDB" id="X1FZX3"/>
<feature type="non-terminal residue" evidence="2">
    <location>
        <position position="147"/>
    </location>
</feature>
<name>X1FZX3_9ZZZZ</name>
<comment type="caution">
    <text evidence="2">The sequence shown here is derived from an EMBL/GenBank/DDBJ whole genome shotgun (WGS) entry which is preliminary data.</text>
</comment>
<evidence type="ECO:0000256" key="1">
    <source>
        <dbReference type="SAM" id="Phobius"/>
    </source>
</evidence>
<dbReference type="EMBL" id="BARU01021893">
    <property type="protein sequence ID" value="GAH50537.1"/>
    <property type="molecule type" value="Genomic_DNA"/>
</dbReference>
<organism evidence="2">
    <name type="scientific">marine sediment metagenome</name>
    <dbReference type="NCBI Taxonomy" id="412755"/>
    <lineage>
        <taxon>unclassified sequences</taxon>
        <taxon>metagenomes</taxon>
        <taxon>ecological metagenomes</taxon>
    </lineage>
</organism>